<dbReference type="EMBL" id="KE345934">
    <property type="protein sequence ID" value="EXC21090.1"/>
    <property type="molecule type" value="Genomic_DNA"/>
</dbReference>
<dbReference type="eggNOG" id="ENOG502R3C8">
    <property type="taxonomic scope" value="Eukaryota"/>
</dbReference>
<dbReference type="AlphaFoldDB" id="W9S1N1"/>
<dbReference type="GO" id="GO:0030599">
    <property type="term" value="F:pectinesterase activity"/>
    <property type="evidence" value="ECO:0007669"/>
    <property type="project" value="UniProtKB-UniRule"/>
</dbReference>
<dbReference type="UniPathway" id="UPA00545">
    <property type="reaction ID" value="UER00823"/>
</dbReference>
<dbReference type="PANTHER" id="PTHR31321:SF87">
    <property type="entry name" value="PECTINESTERASE 63-RELATED"/>
    <property type="match status" value="1"/>
</dbReference>
<keyword evidence="5" id="KW-0134">Cell wall</keyword>
<keyword evidence="9 12" id="KW-0063">Aspartyl esterase</keyword>
<accession>W9S1N1</accession>
<evidence type="ECO:0000259" key="13">
    <source>
        <dbReference type="Pfam" id="PF01095"/>
    </source>
</evidence>
<protein>
    <recommendedName>
        <fullName evidence="4 12">Pectinesterase</fullName>
        <ecNumber evidence="4 12">3.1.1.11</ecNumber>
    </recommendedName>
</protein>
<evidence type="ECO:0000256" key="9">
    <source>
        <dbReference type="ARBA" id="ARBA00023085"/>
    </source>
</evidence>
<dbReference type="PROSITE" id="PS00503">
    <property type="entry name" value="PECTINESTERASE_2"/>
    <property type="match status" value="1"/>
</dbReference>
<evidence type="ECO:0000256" key="7">
    <source>
        <dbReference type="ARBA" id="ARBA00022729"/>
    </source>
</evidence>
<dbReference type="FunFam" id="2.160.20.10:FF:000008">
    <property type="entry name" value="Pectinesterase"/>
    <property type="match status" value="1"/>
</dbReference>
<dbReference type="SUPFAM" id="SSF51126">
    <property type="entry name" value="Pectin lyase-like"/>
    <property type="match status" value="1"/>
</dbReference>
<dbReference type="Pfam" id="PF01095">
    <property type="entry name" value="Pectinesterase"/>
    <property type="match status" value="1"/>
</dbReference>
<evidence type="ECO:0000313" key="14">
    <source>
        <dbReference type="EMBL" id="EXC21090.1"/>
    </source>
</evidence>
<dbReference type="STRING" id="981085.W9S1N1"/>
<evidence type="ECO:0000256" key="11">
    <source>
        <dbReference type="PROSITE-ProRule" id="PRU10040"/>
    </source>
</evidence>
<gene>
    <name evidence="14" type="ORF">L484_017101</name>
</gene>
<feature type="domain" description="Pectinesterase catalytic" evidence="13">
    <location>
        <begin position="64"/>
        <end position="349"/>
    </location>
</feature>
<dbReference type="InterPro" id="IPR012334">
    <property type="entry name" value="Pectin_lyas_fold"/>
</dbReference>
<evidence type="ECO:0000256" key="3">
    <source>
        <dbReference type="ARBA" id="ARBA00008891"/>
    </source>
</evidence>
<evidence type="ECO:0000256" key="1">
    <source>
        <dbReference type="ARBA" id="ARBA00004191"/>
    </source>
</evidence>
<evidence type="ECO:0000256" key="10">
    <source>
        <dbReference type="ARBA" id="ARBA00047928"/>
    </source>
</evidence>
<comment type="catalytic activity">
    <reaction evidence="10 12">
        <text>[(1-&gt;4)-alpha-D-galacturonosyl methyl ester](n) + n H2O = [(1-&gt;4)-alpha-D-galacturonosyl](n) + n methanol + n H(+)</text>
        <dbReference type="Rhea" id="RHEA:22380"/>
        <dbReference type="Rhea" id="RHEA-COMP:14570"/>
        <dbReference type="Rhea" id="RHEA-COMP:14573"/>
        <dbReference type="ChEBI" id="CHEBI:15377"/>
        <dbReference type="ChEBI" id="CHEBI:15378"/>
        <dbReference type="ChEBI" id="CHEBI:17790"/>
        <dbReference type="ChEBI" id="CHEBI:140522"/>
        <dbReference type="ChEBI" id="CHEBI:140523"/>
        <dbReference type="EC" id="3.1.1.11"/>
    </reaction>
</comment>
<evidence type="ECO:0000256" key="12">
    <source>
        <dbReference type="RuleBase" id="RU000589"/>
    </source>
</evidence>
<feature type="signal peptide" evidence="12">
    <location>
        <begin position="1"/>
        <end position="19"/>
    </location>
</feature>
<evidence type="ECO:0000256" key="2">
    <source>
        <dbReference type="ARBA" id="ARBA00005184"/>
    </source>
</evidence>
<name>W9S1N1_9ROSA</name>
<dbReference type="KEGG" id="mnt:21400122"/>
<feature type="chain" id="PRO_5005151969" description="Pectinesterase" evidence="12">
    <location>
        <begin position="20"/>
        <end position="359"/>
    </location>
</feature>
<dbReference type="GO" id="GO:0045490">
    <property type="term" value="P:pectin catabolic process"/>
    <property type="evidence" value="ECO:0007669"/>
    <property type="project" value="UniProtKB-UniRule"/>
</dbReference>
<reference evidence="15" key="1">
    <citation type="submission" date="2013-01" db="EMBL/GenBank/DDBJ databases">
        <title>Draft Genome Sequence of a Mulberry Tree, Morus notabilis C.K. Schneid.</title>
        <authorList>
            <person name="He N."/>
            <person name="Zhao S."/>
        </authorList>
    </citation>
    <scope>NUCLEOTIDE SEQUENCE</scope>
</reference>
<dbReference type="EC" id="3.1.1.11" evidence="4 12"/>
<sequence length="359" mass="39385">MAVGAALLTILLSVAAVLGSDYSAVPPNKAQLHSWFNQNVRPVNERKSTLDPALVAAEQGRRVITVRKDGTGNFKRITDAINSVPSNNNKRVIIKIGPGEYREKITIDRTKRFVTLYGNPNAKPTLSYGGTAEQYGTVDSGTLIALADYFVAANLIIKNTAPKPDGKRKGAQASALRISGDKSAVYNCRILGFQDTICDDRGYHFFKDCYIEGTVDFIFGSGTSIYLNTELHVVQDSGIEVITAQARQSNDNTGYSFLHCAVTGTGSNTFLGRAWMSRPKVVYIYTNMGNAINPQGWSDNFHPERDSTVFYGEYKNSGSGANMVKRVKYSKELTYDQAKPYMTLGFIKGSSWLLPPPNV</sequence>
<keyword evidence="8 12" id="KW-0378">Hydrolase</keyword>
<dbReference type="InterPro" id="IPR000070">
    <property type="entry name" value="Pectinesterase_cat"/>
</dbReference>
<keyword evidence="15" id="KW-1185">Reference proteome</keyword>
<comment type="pathway">
    <text evidence="2 12">Glycan metabolism; pectin degradation; 2-dehydro-3-deoxy-D-gluconate from pectin: step 1/5.</text>
</comment>
<evidence type="ECO:0000313" key="15">
    <source>
        <dbReference type="Proteomes" id="UP000030645"/>
    </source>
</evidence>
<feature type="active site" evidence="11">
    <location>
        <position position="216"/>
    </location>
</feature>
<comment type="similarity">
    <text evidence="3">Belongs to the pectinesterase family.</text>
</comment>
<comment type="subcellular location">
    <subcellularLocation>
        <location evidence="1">Secreted</location>
        <location evidence="1">Cell wall</location>
    </subcellularLocation>
</comment>
<evidence type="ECO:0000256" key="4">
    <source>
        <dbReference type="ARBA" id="ARBA00013229"/>
    </source>
</evidence>
<dbReference type="InterPro" id="IPR033131">
    <property type="entry name" value="Pectinesterase_Asp_AS"/>
</dbReference>
<evidence type="ECO:0000256" key="6">
    <source>
        <dbReference type="ARBA" id="ARBA00022525"/>
    </source>
</evidence>
<dbReference type="PANTHER" id="PTHR31321">
    <property type="entry name" value="ACYL-COA THIOESTER HYDROLASE YBHC-RELATED"/>
    <property type="match status" value="1"/>
</dbReference>
<dbReference type="OrthoDB" id="2019149at2759"/>
<organism evidence="14 15">
    <name type="scientific">Morus notabilis</name>
    <dbReference type="NCBI Taxonomy" id="981085"/>
    <lineage>
        <taxon>Eukaryota</taxon>
        <taxon>Viridiplantae</taxon>
        <taxon>Streptophyta</taxon>
        <taxon>Embryophyta</taxon>
        <taxon>Tracheophyta</taxon>
        <taxon>Spermatophyta</taxon>
        <taxon>Magnoliopsida</taxon>
        <taxon>eudicotyledons</taxon>
        <taxon>Gunneridae</taxon>
        <taxon>Pentapetalae</taxon>
        <taxon>rosids</taxon>
        <taxon>fabids</taxon>
        <taxon>Rosales</taxon>
        <taxon>Moraceae</taxon>
        <taxon>Moreae</taxon>
        <taxon>Morus</taxon>
    </lineage>
</organism>
<evidence type="ECO:0000256" key="8">
    <source>
        <dbReference type="ARBA" id="ARBA00022801"/>
    </source>
</evidence>
<keyword evidence="6" id="KW-0964">Secreted</keyword>
<dbReference type="Proteomes" id="UP000030645">
    <property type="component" value="Unassembled WGS sequence"/>
</dbReference>
<proteinExistence type="inferred from homology"/>
<keyword evidence="7 12" id="KW-0732">Signal</keyword>
<dbReference type="GO" id="GO:0042545">
    <property type="term" value="P:cell wall modification"/>
    <property type="evidence" value="ECO:0007669"/>
    <property type="project" value="UniProtKB-UniRule"/>
</dbReference>
<evidence type="ECO:0000256" key="5">
    <source>
        <dbReference type="ARBA" id="ARBA00022512"/>
    </source>
</evidence>
<dbReference type="Gene3D" id="2.160.20.10">
    <property type="entry name" value="Single-stranded right-handed beta-helix, Pectin lyase-like"/>
    <property type="match status" value="1"/>
</dbReference>
<dbReference type="InterPro" id="IPR011050">
    <property type="entry name" value="Pectin_lyase_fold/virulence"/>
</dbReference>